<reference evidence="6" key="1">
    <citation type="journal article" date="2019" name="Int. J. Syst. Evol. Microbiol.">
        <title>The Global Catalogue of Microorganisms (GCM) 10K type strain sequencing project: providing services to taxonomists for standard genome sequencing and annotation.</title>
        <authorList>
            <consortium name="The Broad Institute Genomics Platform"/>
            <consortium name="The Broad Institute Genome Sequencing Center for Infectious Disease"/>
            <person name="Wu L."/>
            <person name="Ma J."/>
        </authorList>
    </citation>
    <scope>NUCLEOTIDE SEQUENCE [LARGE SCALE GENOMIC DNA]</scope>
    <source>
        <strain evidence="6">NBRC 108728</strain>
    </source>
</reference>
<dbReference type="InterPro" id="IPR050109">
    <property type="entry name" value="HTH-type_TetR-like_transc_reg"/>
</dbReference>
<dbReference type="Gene3D" id="1.10.357.10">
    <property type="entry name" value="Tetracycline Repressor, domain 2"/>
    <property type="match status" value="1"/>
</dbReference>
<dbReference type="PANTHER" id="PTHR30328:SF54">
    <property type="entry name" value="HTH-TYPE TRANSCRIPTIONAL REPRESSOR SCO4008"/>
    <property type="match status" value="1"/>
</dbReference>
<evidence type="ECO:0000256" key="1">
    <source>
        <dbReference type="ARBA" id="ARBA00023125"/>
    </source>
</evidence>
<keyword evidence="6" id="KW-1185">Reference proteome</keyword>
<evidence type="ECO:0000313" key="6">
    <source>
        <dbReference type="Proteomes" id="UP001321486"/>
    </source>
</evidence>
<dbReference type="PRINTS" id="PR00455">
    <property type="entry name" value="HTHTETR"/>
</dbReference>
<accession>A0ABN6Y7B6</accession>
<protein>
    <recommendedName>
        <fullName evidence="4">HTH tetR-type domain-containing protein</fullName>
    </recommendedName>
</protein>
<feature type="DNA-binding region" description="H-T-H motif" evidence="2">
    <location>
        <begin position="35"/>
        <end position="54"/>
    </location>
</feature>
<evidence type="ECO:0000256" key="2">
    <source>
        <dbReference type="PROSITE-ProRule" id="PRU00335"/>
    </source>
</evidence>
<evidence type="ECO:0000259" key="4">
    <source>
        <dbReference type="PROSITE" id="PS50977"/>
    </source>
</evidence>
<dbReference type="Proteomes" id="UP001321486">
    <property type="component" value="Chromosome"/>
</dbReference>
<dbReference type="RefSeq" id="WP_286344209.1">
    <property type="nucleotide sequence ID" value="NZ_AP027732.1"/>
</dbReference>
<dbReference type="InterPro" id="IPR009057">
    <property type="entry name" value="Homeodomain-like_sf"/>
</dbReference>
<dbReference type="SUPFAM" id="SSF46689">
    <property type="entry name" value="Homeodomain-like"/>
    <property type="match status" value="1"/>
</dbReference>
<dbReference type="PANTHER" id="PTHR30328">
    <property type="entry name" value="TRANSCRIPTIONAL REPRESSOR"/>
    <property type="match status" value="1"/>
</dbReference>
<evidence type="ECO:0000256" key="3">
    <source>
        <dbReference type="SAM" id="MobiDB-lite"/>
    </source>
</evidence>
<proteinExistence type="predicted"/>
<organism evidence="5 6">
    <name type="scientific">Frondihabitans sucicola</name>
    <dbReference type="NCBI Taxonomy" id="1268041"/>
    <lineage>
        <taxon>Bacteria</taxon>
        <taxon>Bacillati</taxon>
        <taxon>Actinomycetota</taxon>
        <taxon>Actinomycetes</taxon>
        <taxon>Micrococcales</taxon>
        <taxon>Microbacteriaceae</taxon>
        <taxon>Frondihabitans</taxon>
    </lineage>
</organism>
<name>A0ABN6Y7B6_9MICO</name>
<dbReference type="InterPro" id="IPR001647">
    <property type="entry name" value="HTH_TetR"/>
</dbReference>
<evidence type="ECO:0000313" key="5">
    <source>
        <dbReference type="EMBL" id="BDZ51443.1"/>
    </source>
</evidence>
<dbReference type="PROSITE" id="PS50977">
    <property type="entry name" value="HTH_TETR_2"/>
    <property type="match status" value="1"/>
</dbReference>
<dbReference type="Pfam" id="PF00440">
    <property type="entry name" value="TetR_N"/>
    <property type="match status" value="1"/>
</dbReference>
<gene>
    <name evidence="5" type="ORF">GCM10025867_36840</name>
</gene>
<dbReference type="EMBL" id="AP027732">
    <property type="protein sequence ID" value="BDZ51443.1"/>
    <property type="molecule type" value="Genomic_DNA"/>
</dbReference>
<feature type="domain" description="HTH tetR-type" evidence="4">
    <location>
        <begin position="12"/>
        <end position="72"/>
    </location>
</feature>
<feature type="region of interest" description="Disordered" evidence="3">
    <location>
        <begin position="206"/>
        <end position="233"/>
    </location>
</feature>
<keyword evidence="1 2" id="KW-0238">DNA-binding</keyword>
<sequence>MQDETPPRPAEGASKQRILRAAIREFETYGYAGARVDRIAEAAEANKQLVYRHFGSKEKLYDAVFSHLTAQLRDFGTRASKAGVPYTDWFVPAEGEEPDENMAQTTWTRLLTWEGLAPSTRDTGLLTMLRENYAIQARELRSDPRAQAALTRFPAHLLVALVIAADHLPFATPSVFAALLDKEAATHQDVVDWFEFVKELLSAVGPAPDVAEPPPSPRRHERAKFGSVTSSVT</sequence>